<evidence type="ECO:0000313" key="8">
    <source>
        <dbReference type="EMBL" id="CAH9082749.1"/>
    </source>
</evidence>
<dbReference type="SUPFAM" id="SSF53098">
    <property type="entry name" value="Ribonuclease H-like"/>
    <property type="match status" value="1"/>
</dbReference>
<dbReference type="InterPro" id="IPR000477">
    <property type="entry name" value="RT_dom"/>
</dbReference>
<dbReference type="InterPro" id="IPR041588">
    <property type="entry name" value="Integrase_H2C2"/>
</dbReference>
<dbReference type="InterPro" id="IPR050951">
    <property type="entry name" value="Retrovirus_Pol_polyprotein"/>
</dbReference>
<organism evidence="8 9">
    <name type="scientific">Cuscuta europaea</name>
    <name type="common">European dodder</name>
    <dbReference type="NCBI Taxonomy" id="41803"/>
    <lineage>
        <taxon>Eukaryota</taxon>
        <taxon>Viridiplantae</taxon>
        <taxon>Streptophyta</taxon>
        <taxon>Embryophyta</taxon>
        <taxon>Tracheophyta</taxon>
        <taxon>Spermatophyta</taxon>
        <taxon>Magnoliopsida</taxon>
        <taxon>eudicotyledons</taxon>
        <taxon>Gunneridae</taxon>
        <taxon>Pentapetalae</taxon>
        <taxon>asterids</taxon>
        <taxon>lamiids</taxon>
        <taxon>Solanales</taxon>
        <taxon>Convolvulaceae</taxon>
        <taxon>Cuscuteae</taxon>
        <taxon>Cuscuta</taxon>
        <taxon>Cuscuta subgen. Cuscuta</taxon>
    </lineage>
</organism>
<dbReference type="Gene3D" id="3.30.420.10">
    <property type="entry name" value="Ribonuclease H-like superfamily/Ribonuclease H"/>
    <property type="match status" value="1"/>
</dbReference>
<dbReference type="CDD" id="cd09274">
    <property type="entry name" value="RNase_HI_RT_Ty3"/>
    <property type="match status" value="1"/>
</dbReference>
<dbReference type="GO" id="GO:0004519">
    <property type="term" value="F:endonuclease activity"/>
    <property type="evidence" value="ECO:0007669"/>
    <property type="project" value="UniProtKB-KW"/>
</dbReference>
<dbReference type="PANTHER" id="PTHR37984">
    <property type="entry name" value="PROTEIN CBG26694"/>
    <property type="match status" value="1"/>
</dbReference>
<dbReference type="GO" id="GO:0003964">
    <property type="term" value="F:RNA-directed DNA polymerase activity"/>
    <property type="evidence" value="ECO:0007669"/>
    <property type="project" value="UniProtKB-KW"/>
</dbReference>
<evidence type="ECO:0000256" key="1">
    <source>
        <dbReference type="ARBA" id="ARBA00022679"/>
    </source>
</evidence>
<reference evidence="8" key="1">
    <citation type="submission" date="2022-07" db="EMBL/GenBank/DDBJ databases">
        <authorList>
            <person name="Macas J."/>
            <person name="Novak P."/>
            <person name="Neumann P."/>
        </authorList>
    </citation>
    <scope>NUCLEOTIDE SEQUENCE</scope>
</reference>
<dbReference type="GO" id="GO:0016787">
    <property type="term" value="F:hydrolase activity"/>
    <property type="evidence" value="ECO:0007669"/>
    <property type="project" value="UniProtKB-KW"/>
</dbReference>
<dbReference type="PANTHER" id="PTHR37984:SF5">
    <property type="entry name" value="PROTEIN NYNRIN-LIKE"/>
    <property type="match status" value="1"/>
</dbReference>
<dbReference type="Pfam" id="PF17921">
    <property type="entry name" value="Integrase_H2C2"/>
    <property type="match status" value="1"/>
</dbReference>
<dbReference type="PROSITE" id="PS50994">
    <property type="entry name" value="INTEGRASE"/>
    <property type="match status" value="1"/>
</dbReference>
<keyword evidence="3" id="KW-0540">Nuclease</keyword>
<dbReference type="CDD" id="cd01647">
    <property type="entry name" value="RT_LTR"/>
    <property type="match status" value="1"/>
</dbReference>
<dbReference type="InterPro" id="IPR043128">
    <property type="entry name" value="Rev_trsase/Diguanyl_cyclase"/>
</dbReference>
<dbReference type="Proteomes" id="UP001152484">
    <property type="component" value="Unassembled WGS sequence"/>
</dbReference>
<dbReference type="InterPro" id="IPR043502">
    <property type="entry name" value="DNA/RNA_pol_sf"/>
</dbReference>
<gene>
    <name evidence="8" type="ORF">CEURO_LOCUS8373</name>
</gene>
<dbReference type="FunFam" id="3.10.20.370:FF:000001">
    <property type="entry name" value="Retrovirus-related Pol polyprotein from transposon 17.6-like protein"/>
    <property type="match status" value="1"/>
</dbReference>
<evidence type="ECO:0000313" key="9">
    <source>
        <dbReference type="Proteomes" id="UP001152484"/>
    </source>
</evidence>
<evidence type="ECO:0000256" key="6">
    <source>
        <dbReference type="ARBA" id="ARBA00022918"/>
    </source>
</evidence>
<keyword evidence="2" id="KW-0548">Nucleotidyltransferase</keyword>
<evidence type="ECO:0000256" key="3">
    <source>
        <dbReference type="ARBA" id="ARBA00022722"/>
    </source>
</evidence>
<evidence type="ECO:0000256" key="4">
    <source>
        <dbReference type="ARBA" id="ARBA00022759"/>
    </source>
</evidence>
<evidence type="ECO:0000259" key="7">
    <source>
        <dbReference type="PROSITE" id="PS50994"/>
    </source>
</evidence>
<dbReference type="EMBL" id="CAMAPE010000016">
    <property type="protein sequence ID" value="CAH9082749.1"/>
    <property type="molecule type" value="Genomic_DNA"/>
</dbReference>
<evidence type="ECO:0000256" key="2">
    <source>
        <dbReference type="ARBA" id="ARBA00022695"/>
    </source>
</evidence>
<keyword evidence="4" id="KW-0255">Endonuclease</keyword>
<name>A0A9P1E6W4_CUSEU</name>
<evidence type="ECO:0000256" key="5">
    <source>
        <dbReference type="ARBA" id="ARBA00022801"/>
    </source>
</evidence>
<dbReference type="Gene3D" id="3.10.10.10">
    <property type="entry name" value="HIV Type 1 Reverse Transcriptase, subunit A, domain 1"/>
    <property type="match status" value="1"/>
</dbReference>
<accession>A0A9P1E6W4</accession>
<keyword evidence="9" id="KW-1185">Reference proteome</keyword>
<dbReference type="GO" id="GO:0003676">
    <property type="term" value="F:nucleic acid binding"/>
    <property type="evidence" value="ECO:0007669"/>
    <property type="project" value="InterPro"/>
</dbReference>
<comment type="caution">
    <text evidence="8">The sequence shown here is derived from an EMBL/GenBank/DDBJ whole genome shotgun (WGS) entry which is preliminary data.</text>
</comment>
<dbReference type="InterPro" id="IPR001584">
    <property type="entry name" value="Integrase_cat-core"/>
</dbReference>
<dbReference type="OrthoDB" id="1306032at2759"/>
<protein>
    <recommendedName>
        <fullName evidence="7">Integrase catalytic domain-containing protein</fullName>
    </recommendedName>
</protein>
<keyword evidence="5" id="KW-0378">Hydrolase</keyword>
<dbReference type="Pfam" id="PF00078">
    <property type="entry name" value="RVT_1"/>
    <property type="match status" value="1"/>
</dbReference>
<dbReference type="InterPro" id="IPR012337">
    <property type="entry name" value="RNaseH-like_sf"/>
</dbReference>
<dbReference type="Gene3D" id="3.30.70.270">
    <property type="match status" value="2"/>
</dbReference>
<dbReference type="SUPFAM" id="SSF56672">
    <property type="entry name" value="DNA/RNA polymerases"/>
    <property type="match status" value="1"/>
</dbReference>
<dbReference type="FunFam" id="3.30.70.270:FF:000020">
    <property type="entry name" value="Transposon Tf2-6 polyprotein-like Protein"/>
    <property type="match status" value="1"/>
</dbReference>
<keyword evidence="6" id="KW-0695">RNA-directed DNA polymerase</keyword>
<dbReference type="Pfam" id="PF17917">
    <property type="entry name" value="RT_RNaseH"/>
    <property type="match status" value="1"/>
</dbReference>
<feature type="domain" description="Integrase catalytic" evidence="7">
    <location>
        <begin position="472"/>
        <end position="547"/>
    </location>
</feature>
<dbReference type="InterPro" id="IPR036397">
    <property type="entry name" value="RNaseH_sf"/>
</dbReference>
<proteinExistence type="predicted"/>
<dbReference type="GO" id="GO:0015074">
    <property type="term" value="P:DNA integration"/>
    <property type="evidence" value="ECO:0007669"/>
    <property type="project" value="InterPro"/>
</dbReference>
<dbReference type="InterPro" id="IPR041373">
    <property type="entry name" value="RT_RNaseH"/>
</dbReference>
<dbReference type="AlphaFoldDB" id="A0A9P1E6W4"/>
<sequence length="547" mass="62902">MSRYFQVHVDPVDQEKTTFTCPFGTFAFRRMSFGLCNAPATFMRCMIAIFKKFIGDFMEVSMDDFSSFGESFDECLHNLEKVLIRCEETHLALSWEKCHFMVKEGIVLGHKVSFKGIEVDKAKIEAIEKLPPPMTVKAVRSFLGHTNFYRRFIRDFSKIAKPLTCLLEKDADFLFDDECLLAFNCLRLKLMEALVLVAQDWEIPFELMCDASDQVVGAILGQRKDNHFRPIYYASKTSAGPQLNYTTTEKELLAIVYALEKFRSYIILSEVIIYTDHSALRYLFQKHDSKPRLLRWILLLQEFNIEIRDRRGSAKQAADHLSRLDADLVDSFGNDVIEELFPDEHLLQVEIGSEVPWYADIANYLVGDVEPTGLSRHMLKKFLSDAKYYFWDDPYLFRICADQVVRRCIPEGEMNEIIYHCHAGPTGGHFSGNRTSKGVLECGYYWPTLFKDANAYVASCDRCQRVGNISKRDEMPQTYLLPCEVFDVWGIDFVGPFPSSRGNKFILVAIDYVSKWAEAIASPTNDARVVVRFVKQLFSRFGVPKVS</sequence>
<keyword evidence="1" id="KW-0808">Transferase</keyword>
<dbReference type="Gene3D" id="1.10.340.70">
    <property type="match status" value="1"/>
</dbReference>